<protein>
    <recommendedName>
        <fullName evidence="6">Solute-binding protein family 3/N-terminal domain-containing protein</fullName>
    </recommendedName>
</protein>
<dbReference type="HOGENOM" id="CLU_019602_18_1_11"/>
<keyword evidence="8" id="KW-1185">Reference proteome</keyword>
<dbReference type="PATRIC" id="fig|1348662.3.peg.832"/>
<comment type="similarity">
    <text evidence="2 4">Belongs to the bacterial solute-binding protein 3 family.</text>
</comment>
<dbReference type="eggNOG" id="COG0834">
    <property type="taxonomic scope" value="Bacteria"/>
</dbReference>
<feature type="signal peptide" evidence="5">
    <location>
        <begin position="1"/>
        <end position="35"/>
    </location>
</feature>
<dbReference type="CDD" id="cd01004">
    <property type="entry name" value="PBP2_MidA_like"/>
    <property type="match status" value="1"/>
</dbReference>
<evidence type="ECO:0000256" key="5">
    <source>
        <dbReference type="SAM" id="SignalP"/>
    </source>
</evidence>
<dbReference type="GO" id="GO:0030313">
    <property type="term" value="C:cell envelope"/>
    <property type="evidence" value="ECO:0007669"/>
    <property type="project" value="UniProtKB-SubCell"/>
</dbReference>
<evidence type="ECO:0000313" key="8">
    <source>
        <dbReference type="Proteomes" id="UP000016943"/>
    </source>
</evidence>
<name>U3GXY3_9CORY</name>
<evidence type="ECO:0000259" key="6">
    <source>
        <dbReference type="SMART" id="SM00062"/>
    </source>
</evidence>
<dbReference type="PROSITE" id="PS01039">
    <property type="entry name" value="SBP_BACTERIAL_3"/>
    <property type="match status" value="1"/>
</dbReference>
<accession>U3GXY3</accession>
<dbReference type="PANTHER" id="PTHR35936">
    <property type="entry name" value="MEMBRANE-BOUND LYTIC MUREIN TRANSGLYCOSYLASE F"/>
    <property type="match status" value="1"/>
</dbReference>
<organism evidence="7 8">
    <name type="scientific">Corynebacterium argentoratense DSM 44202</name>
    <dbReference type="NCBI Taxonomy" id="1348662"/>
    <lineage>
        <taxon>Bacteria</taxon>
        <taxon>Bacillati</taxon>
        <taxon>Actinomycetota</taxon>
        <taxon>Actinomycetes</taxon>
        <taxon>Mycobacteriales</taxon>
        <taxon>Corynebacteriaceae</taxon>
        <taxon>Corynebacterium</taxon>
    </lineage>
</organism>
<dbReference type="InterPro" id="IPR001638">
    <property type="entry name" value="Solute-binding_3/MltF_N"/>
</dbReference>
<feature type="domain" description="Solute-binding protein family 3/N-terminal" evidence="6">
    <location>
        <begin position="73"/>
        <end position="298"/>
    </location>
</feature>
<comment type="subcellular location">
    <subcellularLocation>
        <location evidence="1">Cell envelope</location>
    </subcellularLocation>
</comment>
<proteinExistence type="inferred from homology"/>
<dbReference type="Proteomes" id="UP000016943">
    <property type="component" value="Chromosome"/>
</dbReference>
<evidence type="ECO:0000256" key="2">
    <source>
        <dbReference type="ARBA" id="ARBA00010333"/>
    </source>
</evidence>
<keyword evidence="3 5" id="KW-0732">Signal</keyword>
<dbReference type="Pfam" id="PF00497">
    <property type="entry name" value="SBP_bac_3"/>
    <property type="match status" value="1"/>
</dbReference>
<evidence type="ECO:0000313" key="7">
    <source>
        <dbReference type="EMBL" id="AGU14991.1"/>
    </source>
</evidence>
<reference evidence="7 8" key="1">
    <citation type="journal article" date="2013" name="Genome Announc.">
        <title>Whole-Genome Sequence of the Clinical Strain Corynebacterium argentoratense DSM 44202, Isolated from a Human Throat Specimen.</title>
        <authorList>
            <person name="Bomholt C."/>
            <person name="Glaub A."/>
            <person name="Gravermann K."/>
            <person name="Albersmeier A."/>
            <person name="Brinkrolf K."/>
            <person name="Ruckert C."/>
            <person name="Tauch A."/>
        </authorList>
    </citation>
    <scope>NUCLEOTIDE SEQUENCE [LARGE SCALE GENOMIC DNA]</scope>
    <source>
        <strain evidence="7">DSM 44202</strain>
    </source>
</reference>
<dbReference type="SMART" id="SM00062">
    <property type="entry name" value="PBPb"/>
    <property type="match status" value="1"/>
</dbReference>
<dbReference type="AlphaFoldDB" id="U3GXY3"/>
<dbReference type="STRING" id="1348662.CARG_04235"/>
<feature type="chain" id="PRO_5038366503" description="Solute-binding protein family 3/N-terminal domain-containing protein" evidence="5">
    <location>
        <begin position="36"/>
        <end position="309"/>
    </location>
</feature>
<dbReference type="PANTHER" id="PTHR35936:SF17">
    <property type="entry name" value="ARGININE-BINDING EXTRACELLULAR PROTEIN ARTP"/>
    <property type="match status" value="1"/>
</dbReference>
<evidence type="ECO:0000256" key="4">
    <source>
        <dbReference type="RuleBase" id="RU003744"/>
    </source>
</evidence>
<dbReference type="KEGG" id="caz:CARG_04235"/>
<dbReference type="InterPro" id="IPR018313">
    <property type="entry name" value="SBP_3_CS"/>
</dbReference>
<evidence type="ECO:0000256" key="1">
    <source>
        <dbReference type="ARBA" id="ARBA00004196"/>
    </source>
</evidence>
<dbReference type="Gene3D" id="3.40.190.10">
    <property type="entry name" value="Periplasmic binding protein-like II"/>
    <property type="match status" value="2"/>
</dbReference>
<gene>
    <name evidence="7" type="ORF">CARG_04235</name>
</gene>
<evidence type="ECO:0000256" key="3">
    <source>
        <dbReference type="ARBA" id="ARBA00022729"/>
    </source>
</evidence>
<dbReference type="SUPFAM" id="SSF53850">
    <property type="entry name" value="Periplasmic binding protein-like II"/>
    <property type="match status" value="1"/>
</dbReference>
<dbReference type="EMBL" id="CP006365">
    <property type="protein sequence ID" value="AGU14991.1"/>
    <property type="molecule type" value="Genomic_DNA"/>
</dbReference>
<sequence length="309" mass="32225">MNFASDSLDSSTMKILRPRGLAPLASLLAGALALAGCVTNEEGGHPEGWEPVIPDPVADVQALVPQEIADKGSITIGTNPPFAPAEFKDSAGEIIGFEIDLARAAAAVMGLELNIQDQDFSMILPAVQAGSVDFGASGFTDNEERRKQYDFVDFLNAGIQWASQTGAPVDPDDACGLTVSVQRLTVSDTDDITPRSDACVEAGKQPIKKLAYDSSDAAATALVLGKADAFSADSPVTAWAVERSDGAIELTGEIFDAAPYGWPVAKGSDLGPALQAALQHLIDSGDYQRILTMWGVEAGAVDTAVMNGQ</sequence>